<sequence length="275" mass="31403">MPDTFSVKFWGSRGSMSSSSNAHKKYGGNTACIEMRCGDNILIFDAGSGLRLLGNQLMKEDAKRMHLFFTHCHYDHISGMPFFSPFFYPKAKIDIWSGHLQGKNKTQRMIADYMRPPYFPVGPEVFSAKIKYHDFEPEDRLKPVRGVTVDTLALNHHDGCVGYKVKFQGRTACLISDVCHIAGVVDQTIVDFVRDADLMIYDATYTDAEFPKFANFGHSTWQHGIRICKEAGVKRYVPFHHRPSRTDKALDKIAEQAKRKFKRTKMAREGLVIRL</sequence>
<comment type="caution">
    <text evidence="2">The sequence shown here is derived from an EMBL/GenBank/DDBJ whole genome shotgun (WGS) entry which is preliminary data.</text>
</comment>
<dbReference type="RefSeq" id="WP_377213195.1">
    <property type="nucleotide sequence ID" value="NZ_JBHTJV010000012.1"/>
</dbReference>
<dbReference type="InterPro" id="IPR001279">
    <property type="entry name" value="Metallo-B-lactamas"/>
</dbReference>
<reference evidence="3" key="1">
    <citation type="journal article" date="2019" name="Int. J. Syst. Evol. Microbiol.">
        <title>The Global Catalogue of Microorganisms (GCM) 10K type strain sequencing project: providing services to taxonomists for standard genome sequencing and annotation.</title>
        <authorList>
            <consortium name="The Broad Institute Genomics Platform"/>
            <consortium name="The Broad Institute Genome Sequencing Center for Infectious Disease"/>
            <person name="Wu L."/>
            <person name="Ma J."/>
        </authorList>
    </citation>
    <scope>NUCLEOTIDE SEQUENCE [LARGE SCALE GENOMIC DNA]</scope>
    <source>
        <strain evidence="3">CCUG 60023</strain>
    </source>
</reference>
<gene>
    <name evidence="2" type="ORF">ACFQ14_13040</name>
</gene>
<evidence type="ECO:0000313" key="3">
    <source>
        <dbReference type="Proteomes" id="UP001597101"/>
    </source>
</evidence>
<dbReference type="EMBL" id="JBHTJV010000012">
    <property type="protein sequence ID" value="MFD0917333.1"/>
    <property type="molecule type" value="Genomic_DNA"/>
</dbReference>
<dbReference type="SUPFAM" id="SSF56281">
    <property type="entry name" value="Metallo-hydrolase/oxidoreductase"/>
    <property type="match status" value="1"/>
</dbReference>
<dbReference type="PANTHER" id="PTHR42663">
    <property type="entry name" value="HYDROLASE C777.06C-RELATED-RELATED"/>
    <property type="match status" value="1"/>
</dbReference>
<keyword evidence="3" id="KW-1185">Reference proteome</keyword>
<dbReference type="InterPro" id="IPR036866">
    <property type="entry name" value="RibonucZ/Hydroxyglut_hydro"/>
</dbReference>
<dbReference type="Gene3D" id="3.60.15.10">
    <property type="entry name" value="Ribonuclease Z/Hydroxyacylglutathione hydrolase-like"/>
    <property type="match status" value="1"/>
</dbReference>
<dbReference type="Proteomes" id="UP001597101">
    <property type="component" value="Unassembled WGS sequence"/>
</dbReference>
<dbReference type="Pfam" id="PF12706">
    <property type="entry name" value="Lactamase_B_2"/>
    <property type="match status" value="1"/>
</dbReference>
<name>A0ABW3FHV9_9HYPH</name>
<dbReference type="CDD" id="cd07715">
    <property type="entry name" value="TaR3-like_MBL-fold"/>
    <property type="match status" value="1"/>
</dbReference>
<evidence type="ECO:0000313" key="2">
    <source>
        <dbReference type="EMBL" id="MFD0917333.1"/>
    </source>
</evidence>
<evidence type="ECO:0000259" key="1">
    <source>
        <dbReference type="Pfam" id="PF12706"/>
    </source>
</evidence>
<proteinExistence type="predicted"/>
<feature type="domain" description="Metallo-beta-lactamase" evidence="1">
    <location>
        <begin position="43"/>
        <end position="241"/>
    </location>
</feature>
<dbReference type="PANTHER" id="PTHR42663:SF4">
    <property type="entry name" value="SLL1036 PROTEIN"/>
    <property type="match status" value="1"/>
</dbReference>
<accession>A0ABW3FHV9</accession>
<organism evidence="2 3">
    <name type="scientific">Pseudahrensia aquimaris</name>
    <dbReference type="NCBI Taxonomy" id="744461"/>
    <lineage>
        <taxon>Bacteria</taxon>
        <taxon>Pseudomonadati</taxon>
        <taxon>Pseudomonadota</taxon>
        <taxon>Alphaproteobacteria</taxon>
        <taxon>Hyphomicrobiales</taxon>
        <taxon>Ahrensiaceae</taxon>
        <taxon>Pseudahrensia</taxon>
    </lineage>
</organism>
<protein>
    <submittedName>
        <fullName evidence="2">MBL fold metallo-hydrolase</fullName>
    </submittedName>
</protein>